<dbReference type="PANTHER" id="PTHR43201:SF5">
    <property type="entry name" value="MEDIUM-CHAIN ACYL-COA LIGASE ACSF2, MITOCHONDRIAL"/>
    <property type="match status" value="1"/>
</dbReference>
<dbReference type="GO" id="GO:0031956">
    <property type="term" value="F:medium-chain fatty acid-CoA ligase activity"/>
    <property type="evidence" value="ECO:0007669"/>
    <property type="project" value="TreeGrafter"/>
</dbReference>
<dbReference type="PATRIC" id="fig|285.49.peg.742"/>
<dbReference type="RefSeq" id="WP_053282600.1">
    <property type="nucleotide sequence ID" value="NZ_JNVD01000013.1"/>
</dbReference>
<dbReference type="Pfam" id="PF00501">
    <property type="entry name" value="AMP-binding"/>
    <property type="match status" value="1"/>
</dbReference>
<dbReference type="AlphaFoldDB" id="A0A0L7MQG0"/>
<feature type="domain" description="AMP-binding enzyme C-terminal" evidence="4">
    <location>
        <begin position="454"/>
        <end position="530"/>
    </location>
</feature>
<evidence type="ECO:0000256" key="2">
    <source>
        <dbReference type="ARBA" id="ARBA00022598"/>
    </source>
</evidence>
<evidence type="ECO:0000313" key="5">
    <source>
        <dbReference type="EMBL" id="KOC24045.1"/>
    </source>
</evidence>
<dbReference type="Proteomes" id="UP000037442">
    <property type="component" value="Unassembled WGS sequence"/>
</dbReference>
<comment type="caution">
    <text evidence="5">The sequence shown here is derived from an EMBL/GenBank/DDBJ whole genome shotgun (WGS) entry which is preliminary data.</text>
</comment>
<proteinExistence type="inferred from homology"/>
<dbReference type="GO" id="GO:0006631">
    <property type="term" value="P:fatty acid metabolic process"/>
    <property type="evidence" value="ECO:0007669"/>
    <property type="project" value="TreeGrafter"/>
</dbReference>
<dbReference type="PANTHER" id="PTHR43201">
    <property type="entry name" value="ACYL-COA SYNTHETASE"/>
    <property type="match status" value="1"/>
</dbReference>
<evidence type="ECO:0000313" key="6">
    <source>
        <dbReference type="Proteomes" id="UP000037442"/>
    </source>
</evidence>
<sequence>MSDLALWEVRNGVGHVALNQSERGNMTQRAHSALNELVIGSILTTAAHRYGDNEAFFCSTTGRRIGFKALNARCNRLVNALQTQGLQQGECIAFLASNRTEMVEIYFALAKGGYIGMPLNYRLAPGEMHALMKDVNAAGLLFEDKFADAALQACTSLPSLRTRVSFGESGLRATGVQDYEALIAQANADEPSVVVHEHDPYYYNLTSGTTGTPKCYVISHYNNASLSNMSMALDITSQDVVLTVIPMYGRIGFLWMAISVMYGIRNVLVNFAPDEALHLIAQERVTVSNLVPTMAAMMLASAKLPKYDLSSLRALVFAGSLLPAPVREGSIAKLCPQLYEYYGMQESSALVMSTPADRKLRADSVGRTLLFCEVRVVDVDGNDMPHGEVGAIMGRTPGAVVAYYNNPEKSAETFVNGWLHTGDLGSLDEEGFLFIKGRLKDLIVTGGQNVHAGEVEEAIIGLPGVADCAVIGLNDPLWGEAVTAVVVPQPGAQIDEAAVIAHCKQTLAGFKTPKRVITQPDALPRTPTGKVQKFLLVRKFESTH</sequence>
<dbReference type="Pfam" id="PF13193">
    <property type="entry name" value="AMP-binding_C"/>
    <property type="match status" value="1"/>
</dbReference>
<gene>
    <name evidence="5" type="ORF">GL58_03560</name>
</gene>
<organism evidence="5 6">
    <name type="scientific">Comamonas testosteroni</name>
    <name type="common">Pseudomonas testosteroni</name>
    <dbReference type="NCBI Taxonomy" id="285"/>
    <lineage>
        <taxon>Bacteria</taxon>
        <taxon>Pseudomonadati</taxon>
        <taxon>Pseudomonadota</taxon>
        <taxon>Betaproteobacteria</taxon>
        <taxon>Burkholderiales</taxon>
        <taxon>Comamonadaceae</taxon>
        <taxon>Comamonas</taxon>
    </lineage>
</organism>
<accession>A0A0L7MQG0</accession>
<dbReference type="SUPFAM" id="SSF56801">
    <property type="entry name" value="Acetyl-CoA synthetase-like"/>
    <property type="match status" value="1"/>
</dbReference>
<dbReference type="EMBL" id="JNVD01000013">
    <property type="protein sequence ID" value="KOC24045.1"/>
    <property type="molecule type" value="Genomic_DNA"/>
</dbReference>
<comment type="similarity">
    <text evidence="1">Belongs to the ATP-dependent AMP-binding enzyme family.</text>
</comment>
<keyword evidence="2" id="KW-0436">Ligase</keyword>
<dbReference type="PROSITE" id="PS00455">
    <property type="entry name" value="AMP_BINDING"/>
    <property type="match status" value="1"/>
</dbReference>
<dbReference type="Gene3D" id="3.40.50.12780">
    <property type="entry name" value="N-terminal domain of ligase-like"/>
    <property type="match status" value="1"/>
</dbReference>
<dbReference type="InterPro" id="IPR000873">
    <property type="entry name" value="AMP-dep_synth/lig_dom"/>
</dbReference>
<protein>
    <submittedName>
        <fullName evidence="5">Uncharacterized protein</fullName>
    </submittedName>
</protein>
<dbReference type="InterPro" id="IPR042099">
    <property type="entry name" value="ANL_N_sf"/>
</dbReference>
<evidence type="ECO:0000259" key="4">
    <source>
        <dbReference type="Pfam" id="PF13193"/>
    </source>
</evidence>
<evidence type="ECO:0000256" key="1">
    <source>
        <dbReference type="ARBA" id="ARBA00006432"/>
    </source>
</evidence>
<dbReference type="InterPro" id="IPR025110">
    <property type="entry name" value="AMP-bd_C"/>
</dbReference>
<dbReference type="InterPro" id="IPR045851">
    <property type="entry name" value="AMP-bd_C_sf"/>
</dbReference>
<dbReference type="Gene3D" id="3.30.300.30">
    <property type="match status" value="1"/>
</dbReference>
<reference evidence="6" key="1">
    <citation type="submission" date="2014-06" db="EMBL/GenBank/DDBJ databases">
        <title>Draft genome sequence of C. testosteroni WDL7.</title>
        <authorList>
            <person name="Wu Y."/>
            <person name="Seshan H."/>
            <person name="Arumugam K."/>
        </authorList>
    </citation>
    <scope>NUCLEOTIDE SEQUENCE [LARGE SCALE GENOMIC DNA]</scope>
    <source>
        <strain evidence="6">WDL7</strain>
    </source>
</reference>
<name>A0A0L7MQG0_COMTE</name>
<feature type="domain" description="AMP-dependent synthetase/ligase" evidence="3">
    <location>
        <begin position="45"/>
        <end position="404"/>
    </location>
</feature>
<dbReference type="InterPro" id="IPR020845">
    <property type="entry name" value="AMP-binding_CS"/>
</dbReference>
<evidence type="ECO:0000259" key="3">
    <source>
        <dbReference type="Pfam" id="PF00501"/>
    </source>
</evidence>